<gene>
    <name evidence="6" type="ORF">SAMN04487960_104243</name>
</gene>
<dbReference type="EMBL" id="FNNE01000004">
    <property type="protein sequence ID" value="SDW82789.1"/>
    <property type="molecule type" value="Genomic_DNA"/>
</dbReference>
<comment type="similarity">
    <text evidence="1">Belongs to the ATP-dependent AMP-binding enzyme family.</text>
</comment>
<dbReference type="Proteomes" id="UP000199675">
    <property type="component" value="Unassembled WGS sequence"/>
</dbReference>
<evidence type="ECO:0000256" key="1">
    <source>
        <dbReference type="ARBA" id="ARBA00006432"/>
    </source>
</evidence>
<dbReference type="FunFam" id="3.30.300.30:FF:000005">
    <property type="entry name" value="Acyl-coenzyme A synthetase ACSM5, mitochondrial"/>
    <property type="match status" value="1"/>
</dbReference>
<dbReference type="GO" id="GO:0006637">
    <property type="term" value="P:acyl-CoA metabolic process"/>
    <property type="evidence" value="ECO:0007669"/>
    <property type="project" value="TreeGrafter"/>
</dbReference>
<dbReference type="GO" id="GO:0016405">
    <property type="term" value="F:CoA-ligase activity"/>
    <property type="evidence" value="ECO:0007669"/>
    <property type="project" value="UniProtKB-ARBA"/>
</dbReference>
<dbReference type="SUPFAM" id="SSF56801">
    <property type="entry name" value="Acetyl-CoA synthetase-like"/>
    <property type="match status" value="1"/>
</dbReference>
<dbReference type="PANTHER" id="PTHR43605">
    <property type="entry name" value="ACYL-COENZYME A SYNTHETASE"/>
    <property type="match status" value="1"/>
</dbReference>
<organism evidence="6 7">
    <name type="scientific">Marinobacter mobilis</name>
    <dbReference type="NCBI Taxonomy" id="488533"/>
    <lineage>
        <taxon>Bacteria</taxon>
        <taxon>Pseudomonadati</taxon>
        <taxon>Pseudomonadota</taxon>
        <taxon>Gammaproteobacteria</taxon>
        <taxon>Pseudomonadales</taxon>
        <taxon>Marinobacteraceae</taxon>
        <taxon>Marinobacter</taxon>
    </lineage>
</organism>
<evidence type="ECO:0000256" key="3">
    <source>
        <dbReference type="ARBA" id="ARBA00022741"/>
    </source>
</evidence>
<reference evidence="6 7" key="1">
    <citation type="submission" date="2016-10" db="EMBL/GenBank/DDBJ databases">
        <authorList>
            <person name="de Groot N.N."/>
        </authorList>
    </citation>
    <scope>NUCLEOTIDE SEQUENCE [LARGE SCALE GENOMIC DNA]</scope>
    <source>
        <strain evidence="6 7">CGMCC 1.7059</strain>
    </source>
</reference>
<evidence type="ECO:0000259" key="5">
    <source>
        <dbReference type="Pfam" id="PF13193"/>
    </source>
</evidence>
<evidence type="ECO:0000313" key="7">
    <source>
        <dbReference type="Proteomes" id="UP000199675"/>
    </source>
</evidence>
<dbReference type="Pfam" id="PF13193">
    <property type="entry name" value="AMP-binding_C"/>
    <property type="match status" value="1"/>
</dbReference>
<feature type="domain" description="AMP-binding enzyme C-terminal" evidence="5">
    <location>
        <begin position="32"/>
        <end position="111"/>
    </location>
</feature>
<keyword evidence="2" id="KW-0436">Ligase</keyword>
<dbReference type="Gene3D" id="3.30.300.30">
    <property type="match status" value="1"/>
</dbReference>
<proteinExistence type="inferred from homology"/>
<dbReference type="GO" id="GO:0004321">
    <property type="term" value="F:fatty-acyl-CoA synthase activity"/>
    <property type="evidence" value="ECO:0007669"/>
    <property type="project" value="TreeGrafter"/>
</dbReference>
<evidence type="ECO:0000256" key="4">
    <source>
        <dbReference type="ARBA" id="ARBA00022840"/>
    </source>
</evidence>
<dbReference type="InterPro" id="IPR025110">
    <property type="entry name" value="AMP-bd_C"/>
</dbReference>
<dbReference type="GO" id="GO:0015645">
    <property type="term" value="F:fatty acid ligase activity"/>
    <property type="evidence" value="ECO:0007669"/>
    <property type="project" value="TreeGrafter"/>
</dbReference>
<name>A0A1H2WS30_9GAMM</name>
<keyword evidence="7" id="KW-1185">Reference proteome</keyword>
<accession>A0A1H2WS30</accession>
<evidence type="ECO:0000313" key="6">
    <source>
        <dbReference type="EMBL" id="SDW82789.1"/>
    </source>
</evidence>
<dbReference type="PANTHER" id="PTHR43605:SF10">
    <property type="entry name" value="ACYL-COA SYNTHETASE MEDIUM CHAIN FAMILY MEMBER 3"/>
    <property type="match status" value="1"/>
</dbReference>
<sequence length="127" mass="13832">MVICHGDGSYSFSGRDDDIITTAGYRVGPADVESTLLEHAAVAESGVVAKPDEKRGAIIKAYVVIKAAHAAADTEALKDELQELVRRRLSTHAFPREIEFVDELPKTPSGKIQRFVLRNRAKDEVGA</sequence>
<dbReference type="InterPro" id="IPR045851">
    <property type="entry name" value="AMP-bd_C_sf"/>
</dbReference>
<dbReference type="GO" id="GO:0006633">
    <property type="term" value="P:fatty acid biosynthetic process"/>
    <property type="evidence" value="ECO:0007669"/>
    <property type="project" value="TreeGrafter"/>
</dbReference>
<protein>
    <submittedName>
        <fullName evidence="6">AMP-binding enzyme C-terminal domain-containing protein</fullName>
    </submittedName>
</protein>
<dbReference type="AlphaFoldDB" id="A0A1H2WS30"/>
<dbReference type="InterPro" id="IPR051087">
    <property type="entry name" value="Mitochondrial_ACSM"/>
</dbReference>
<dbReference type="GO" id="GO:0005524">
    <property type="term" value="F:ATP binding"/>
    <property type="evidence" value="ECO:0007669"/>
    <property type="project" value="UniProtKB-KW"/>
</dbReference>
<keyword evidence="4" id="KW-0067">ATP-binding</keyword>
<evidence type="ECO:0000256" key="2">
    <source>
        <dbReference type="ARBA" id="ARBA00022598"/>
    </source>
</evidence>
<dbReference type="STRING" id="488533.SAMN04487960_104243"/>
<keyword evidence="3" id="KW-0547">Nucleotide-binding</keyword>